<proteinExistence type="predicted"/>
<sequence>MQITLINDRSVPAVEILYEDAINDALNEMNKGFGASGLAELGPPAAPWLFRMLTHEDNKVVYEAFNALVFLDCKMTEKMYNHLFDTIEALVKIGNWSLCESRLREAVKGDDYVKEQLQYLISCAKYIKDSL</sequence>
<gene>
    <name evidence="1" type="ORF">A3F83_10565</name>
</gene>
<evidence type="ECO:0000313" key="1">
    <source>
        <dbReference type="EMBL" id="OGG02346.1"/>
    </source>
</evidence>
<comment type="caution">
    <text evidence="1">The sequence shown here is derived from an EMBL/GenBank/DDBJ whole genome shotgun (WGS) entry which is preliminary data.</text>
</comment>
<dbReference type="Proteomes" id="UP000179129">
    <property type="component" value="Unassembled WGS sequence"/>
</dbReference>
<protein>
    <recommendedName>
        <fullName evidence="3">Immunity protein 30 domain-containing protein</fullName>
    </recommendedName>
</protein>
<dbReference type="EMBL" id="MFIX01000186">
    <property type="protein sequence ID" value="OGG02346.1"/>
    <property type="molecule type" value="Genomic_DNA"/>
</dbReference>
<dbReference type="AlphaFoldDB" id="A0A1F5YQE3"/>
<accession>A0A1F5YQE3</accession>
<evidence type="ECO:0000313" key="2">
    <source>
        <dbReference type="Proteomes" id="UP000179129"/>
    </source>
</evidence>
<evidence type="ECO:0008006" key="3">
    <source>
        <dbReference type="Google" id="ProtNLM"/>
    </source>
</evidence>
<name>A0A1F5YQE3_9BACT</name>
<reference evidence="1 2" key="1">
    <citation type="journal article" date="2016" name="Nat. Commun.">
        <title>Thousands of microbial genomes shed light on interconnected biogeochemical processes in an aquifer system.</title>
        <authorList>
            <person name="Anantharaman K."/>
            <person name="Brown C.T."/>
            <person name="Hug L.A."/>
            <person name="Sharon I."/>
            <person name="Castelle C.J."/>
            <person name="Probst A.J."/>
            <person name="Thomas B.C."/>
            <person name="Singh A."/>
            <person name="Wilkins M.J."/>
            <person name="Karaoz U."/>
            <person name="Brodie E.L."/>
            <person name="Williams K.H."/>
            <person name="Hubbard S.S."/>
            <person name="Banfield J.F."/>
        </authorList>
    </citation>
    <scope>NUCLEOTIDE SEQUENCE [LARGE SCALE GENOMIC DNA]</scope>
</reference>
<organism evidence="1 2">
    <name type="scientific">Candidatus Glassbacteria bacterium RIFCSPLOWO2_12_FULL_58_11</name>
    <dbReference type="NCBI Taxonomy" id="1817867"/>
    <lineage>
        <taxon>Bacteria</taxon>
        <taxon>Candidatus Glassiibacteriota</taxon>
    </lineage>
</organism>